<keyword evidence="2" id="KW-1185">Reference proteome</keyword>
<evidence type="ECO:0000313" key="2">
    <source>
        <dbReference type="Proteomes" id="UP000011083"/>
    </source>
</evidence>
<accession>L8GIK2</accession>
<organism evidence="1 2">
    <name type="scientific">Acanthamoeba castellanii (strain ATCC 30010 / Neff)</name>
    <dbReference type="NCBI Taxonomy" id="1257118"/>
    <lineage>
        <taxon>Eukaryota</taxon>
        <taxon>Amoebozoa</taxon>
        <taxon>Discosea</taxon>
        <taxon>Longamoebia</taxon>
        <taxon>Centramoebida</taxon>
        <taxon>Acanthamoebidae</taxon>
        <taxon>Acanthamoeba</taxon>
    </lineage>
</organism>
<reference evidence="1 2" key="1">
    <citation type="journal article" date="2013" name="Genome Biol.">
        <title>Genome of Acanthamoeba castellanii highlights extensive lateral gene transfer and early evolution of tyrosine kinase signaling.</title>
        <authorList>
            <person name="Clarke M."/>
            <person name="Lohan A.J."/>
            <person name="Liu B."/>
            <person name="Lagkouvardos I."/>
            <person name="Roy S."/>
            <person name="Zafar N."/>
            <person name="Bertelli C."/>
            <person name="Schilde C."/>
            <person name="Kianianmomeni A."/>
            <person name="Burglin T.R."/>
            <person name="Frech C."/>
            <person name="Turcotte B."/>
            <person name="Kopec K.O."/>
            <person name="Synnott J.M."/>
            <person name="Choo C."/>
            <person name="Paponov I."/>
            <person name="Finkler A."/>
            <person name="Soon Heng Tan C."/>
            <person name="Hutchins A.P."/>
            <person name="Weinmeier T."/>
            <person name="Rattei T."/>
            <person name="Chu J.S."/>
            <person name="Gimenez G."/>
            <person name="Irimia M."/>
            <person name="Rigden D.J."/>
            <person name="Fitzpatrick D.A."/>
            <person name="Lorenzo-Morales J."/>
            <person name="Bateman A."/>
            <person name="Chiu C.H."/>
            <person name="Tang P."/>
            <person name="Hegemann P."/>
            <person name="Fromm H."/>
            <person name="Raoult D."/>
            <person name="Greub G."/>
            <person name="Miranda-Saavedra D."/>
            <person name="Chen N."/>
            <person name="Nash P."/>
            <person name="Ginger M.L."/>
            <person name="Horn M."/>
            <person name="Schaap P."/>
            <person name="Caler L."/>
            <person name="Loftus B."/>
        </authorList>
    </citation>
    <scope>NUCLEOTIDE SEQUENCE [LARGE SCALE GENOMIC DNA]</scope>
    <source>
        <strain evidence="1 2">Neff</strain>
    </source>
</reference>
<proteinExistence type="predicted"/>
<dbReference type="KEGG" id="acan:ACA1_093680"/>
<dbReference type="EMBL" id="KB008103">
    <property type="protein sequence ID" value="ELR12822.1"/>
    <property type="molecule type" value="Genomic_DNA"/>
</dbReference>
<name>L8GIK2_ACACF</name>
<protein>
    <submittedName>
        <fullName evidence="1">Uncharacterized protein</fullName>
    </submittedName>
</protein>
<dbReference type="RefSeq" id="XP_004334835.1">
    <property type="nucleotide sequence ID" value="XM_004334787.1"/>
</dbReference>
<gene>
    <name evidence="1" type="ORF">ACA1_093680</name>
</gene>
<evidence type="ECO:0000313" key="1">
    <source>
        <dbReference type="EMBL" id="ELR12822.1"/>
    </source>
</evidence>
<dbReference type="Proteomes" id="UP000011083">
    <property type="component" value="Unassembled WGS sequence"/>
</dbReference>
<sequence length="169" mass="19205">MGPYSFLNICPSDSPLPLLLAQLDTTILKDTLSALTELNNTQTMKKSYQYLVSLFNRPPPEQLSTQALKEREDLMCKLEQLKAQVENAMLPNPGSDMHVSLMLDGIEHPEHWENQKGEYQMFNVKKGIKEWNEIKTHLQNSLSKILENSFHMVAQVSLQDNCSANQVSS</sequence>
<dbReference type="GeneID" id="14913185"/>
<dbReference type="AlphaFoldDB" id="L8GIK2"/>
<dbReference type="VEuPathDB" id="AmoebaDB:ACA1_093680"/>